<reference evidence="2" key="3">
    <citation type="submission" date="2015-06" db="UniProtKB">
        <authorList>
            <consortium name="EnsemblProtists"/>
        </authorList>
    </citation>
    <scope>IDENTIFICATION</scope>
</reference>
<name>L1JK01_GUITC</name>
<sequence length="53" mass="5701">TLSACTQVSHHVLVLSCTFASTSNFGALSAFQVVAYQKTSNGTNQTYDNLFRA</sequence>
<reference evidence="3" key="2">
    <citation type="submission" date="2012-11" db="EMBL/GenBank/DDBJ databases">
        <authorList>
            <person name="Kuo A."/>
            <person name="Curtis B.A."/>
            <person name="Tanifuji G."/>
            <person name="Burki F."/>
            <person name="Gruber A."/>
            <person name="Irimia M."/>
            <person name="Maruyama S."/>
            <person name="Arias M.C."/>
            <person name="Ball S.G."/>
            <person name="Gile G.H."/>
            <person name="Hirakawa Y."/>
            <person name="Hopkins J.F."/>
            <person name="Rensing S.A."/>
            <person name="Schmutz J."/>
            <person name="Symeonidi A."/>
            <person name="Elias M."/>
            <person name="Eveleigh R.J."/>
            <person name="Herman E.K."/>
            <person name="Klute M.J."/>
            <person name="Nakayama T."/>
            <person name="Obornik M."/>
            <person name="Reyes-Prieto A."/>
            <person name="Armbrust E.V."/>
            <person name="Aves S.J."/>
            <person name="Beiko R.G."/>
            <person name="Coutinho P."/>
            <person name="Dacks J.B."/>
            <person name="Durnford D.G."/>
            <person name="Fast N.M."/>
            <person name="Green B.R."/>
            <person name="Grisdale C."/>
            <person name="Hempe F."/>
            <person name="Henrissat B."/>
            <person name="Hoppner M.P."/>
            <person name="Ishida K.-I."/>
            <person name="Kim E."/>
            <person name="Koreny L."/>
            <person name="Kroth P.G."/>
            <person name="Liu Y."/>
            <person name="Malik S.-B."/>
            <person name="Maier U.G."/>
            <person name="McRose D."/>
            <person name="Mock T."/>
            <person name="Neilson J.A."/>
            <person name="Onodera N.T."/>
            <person name="Poole A.M."/>
            <person name="Pritham E.J."/>
            <person name="Richards T.A."/>
            <person name="Rocap G."/>
            <person name="Roy S.W."/>
            <person name="Sarai C."/>
            <person name="Schaack S."/>
            <person name="Shirato S."/>
            <person name="Slamovits C.H."/>
            <person name="Spencer D.F."/>
            <person name="Suzuki S."/>
            <person name="Worden A.Z."/>
            <person name="Zauner S."/>
            <person name="Barry K."/>
            <person name="Bell C."/>
            <person name="Bharti A.K."/>
            <person name="Crow J.A."/>
            <person name="Grimwood J."/>
            <person name="Kramer R."/>
            <person name="Lindquist E."/>
            <person name="Lucas S."/>
            <person name="Salamov A."/>
            <person name="McFadden G.I."/>
            <person name="Lane C.E."/>
            <person name="Keeling P.J."/>
            <person name="Gray M.W."/>
            <person name="Grigoriev I.V."/>
            <person name="Archibald J.M."/>
        </authorList>
    </citation>
    <scope>NUCLEOTIDE SEQUENCE</scope>
    <source>
        <strain evidence="3">CCMP2712</strain>
    </source>
</reference>
<protein>
    <submittedName>
        <fullName evidence="1 2">Uncharacterized protein</fullName>
    </submittedName>
</protein>
<dbReference type="RefSeq" id="XP_005835400.1">
    <property type="nucleotide sequence ID" value="XM_005835343.1"/>
</dbReference>
<evidence type="ECO:0000313" key="3">
    <source>
        <dbReference type="Proteomes" id="UP000011087"/>
    </source>
</evidence>
<dbReference type="KEGG" id="gtt:GUITHDRAFT_151887"/>
<dbReference type="Proteomes" id="UP000011087">
    <property type="component" value="Unassembled WGS sequence"/>
</dbReference>
<keyword evidence="3" id="KW-1185">Reference proteome</keyword>
<dbReference type="GeneID" id="17305091"/>
<organism evidence="1">
    <name type="scientific">Guillardia theta (strain CCMP2712)</name>
    <name type="common">Cryptophyte</name>
    <dbReference type="NCBI Taxonomy" id="905079"/>
    <lineage>
        <taxon>Eukaryota</taxon>
        <taxon>Cryptophyceae</taxon>
        <taxon>Pyrenomonadales</taxon>
        <taxon>Geminigeraceae</taxon>
        <taxon>Guillardia</taxon>
    </lineage>
</organism>
<gene>
    <name evidence="1" type="ORF">GUITHDRAFT_151887</name>
</gene>
<evidence type="ECO:0000313" key="1">
    <source>
        <dbReference type="EMBL" id="EKX48420.1"/>
    </source>
</evidence>
<dbReference type="HOGENOM" id="CLU_3075078_0_0_1"/>
<dbReference type="PaxDb" id="55529-EKX48420"/>
<dbReference type="AlphaFoldDB" id="L1JK01"/>
<reference evidence="1 3" key="1">
    <citation type="journal article" date="2012" name="Nature">
        <title>Algal genomes reveal evolutionary mosaicism and the fate of nucleomorphs.</title>
        <authorList>
            <consortium name="DOE Joint Genome Institute"/>
            <person name="Curtis B.A."/>
            <person name="Tanifuji G."/>
            <person name="Burki F."/>
            <person name="Gruber A."/>
            <person name="Irimia M."/>
            <person name="Maruyama S."/>
            <person name="Arias M.C."/>
            <person name="Ball S.G."/>
            <person name="Gile G.H."/>
            <person name="Hirakawa Y."/>
            <person name="Hopkins J.F."/>
            <person name="Kuo A."/>
            <person name="Rensing S.A."/>
            <person name="Schmutz J."/>
            <person name="Symeonidi A."/>
            <person name="Elias M."/>
            <person name="Eveleigh R.J."/>
            <person name="Herman E.K."/>
            <person name="Klute M.J."/>
            <person name="Nakayama T."/>
            <person name="Obornik M."/>
            <person name="Reyes-Prieto A."/>
            <person name="Armbrust E.V."/>
            <person name="Aves S.J."/>
            <person name="Beiko R.G."/>
            <person name="Coutinho P."/>
            <person name="Dacks J.B."/>
            <person name="Durnford D.G."/>
            <person name="Fast N.M."/>
            <person name="Green B.R."/>
            <person name="Grisdale C.J."/>
            <person name="Hempel F."/>
            <person name="Henrissat B."/>
            <person name="Hoppner M.P."/>
            <person name="Ishida K."/>
            <person name="Kim E."/>
            <person name="Koreny L."/>
            <person name="Kroth P.G."/>
            <person name="Liu Y."/>
            <person name="Malik S.B."/>
            <person name="Maier U.G."/>
            <person name="McRose D."/>
            <person name="Mock T."/>
            <person name="Neilson J.A."/>
            <person name="Onodera N.T."/>
            <person name="Poole A.M."/>
            <person name="Pritham E.J."/>
            <person name="Richards T.A."/>
            <person name="Rocap G."/>
            <person name="Roy S.W."/>
            <person name="Sarai C."/>
            <person name="Schaack S."/>
            <person name="Shirato S."/>
            <person name="Slamovits C.H."/>
            <person name="Spencer D.F."/>
            <person name="Suzuki S."/>
            <person name="Worden A.Z."/>
            <person name="Zauner S."/>
            <person name="Barry K."/>
            <person name="Bell C."/>
            <person name="Bharti A.K."/>
            <person name="Crow J.A."/>
            <person name="Grimwood J."/>
            <person name="Kramer R."/>
            <person name="Lindquist E."/>
            <person name="Lucas S."/>
            <person name="Salamov A."/>
            <person name="McFadden G.I."/>
            <person name="Lane C.E."/>
            <person name="Keeling P.J."/>
            <person name="Gray M.W."/>
            <person name="Grigoriev I.V."/>
            <person name="Archibald J.M."/>
        </authorList>
    </citation>
    <scope>NUCLEOTIDE SEQUENCE</scope>
    <source>
        <strain evidence="1 3">CCMP2712</strain>
    </source>
</reference>
<proteinExistence type="predicted"/>
<evidence type="ECO:0000313" key="2">
    <source>
        <dbReference type="EnsemblProtists" id="EKX48420"/>
    </source>
</evidence>
<dbReference type="EMBL" id="JH992986">
    <property type="protein sequence ID" value="EKX48420.1"/>
    <property type="molecule type" value="Genomic_DNA"/>
</dbReference>
<feature type="non-terminal residue" evidence="1">
    <location>
        <position position="1"/>
    </location>
</feature>
<dbReference type="EnsemblProtists" id="EKX48420">
    <property type="protein sequence ID" value="EKX48420"/>
    <property type="gene ID" value="GUITHDRAFT_151887"/>
</dbReference>
<accession>L1JK01</accession>